<protein>
    <recommendedName>
        <fullName evidence="2">DUF6535 domain-containing protein</fullName>
    </recommendedName>
</protein>
<sequence length="94" mass="11243">AVRINIVLFLSFFLSIMSVVSCTFVQQWCYEYLKLTQLRAGAAPHERGRIRTYLFQGLAEFQMWRFMQGAHVFLHISIFLFFWAISDFFYTVDR</sequence>
<proteinExistence type="predicted"/>
<evidence type="ECO:0000313" key="4">
    <source>
        <dbReference type="Proteomes" id="UP000759537"/>
    </source>
</evidence>
<evidence type="ECO:0000313" key="3">
    <source>
        <dbReference type="EMBL" id="KAF8464541.1"/>
    </source>
</evidence>
<dbReference type="AlphaFoldDB" id="A0A9P5MNC4"/>
<accession>A0A9P5MNC4</accession>
<organism evidence="3 4">
    <name type="scientific">Russula ochroleuca</name>
    <dbReference type="NCBI Taxonomy" id="152965"/>
    <lineage>
        <taxon>Eukaryota</taxon>
        <taxon>Fungi</taxon>
        <taxon>Dikarya</taxon>
        <taxon>Basidiomycota</taxon>
        <taxon>Agaricomycotina</taxon>
        <taxon>Agaricomycetes</taxon>
        <taxon>Russulales</taxon>
        <taxon>Russulaceae</taxon>
        <taxon>Russula</taxon>
    </lineage>
</organism>
<dbReference type="EMBL" id="WHVB01000055">
    <property type="protein sequence ID" value="KAF8464541.1"/>
    <property type="molecule type" value="Genomic_DNA"/>
</dbReference>
<keyword evidence="4" id="KW-1185">Reference proteome</keyword>
<dbReference type="Proteomes" id="UP000759537">
    <property type="component" value="Unassembled WGS sequence"/>
</dbReference>
<dbReference type="Pfam" id="PF20153">
    <property type="entry name" value="DUF6535"/>
    <property type="match status" value="1"/>
</dbReference>
<name>A0A9P5MNC4_9AGAM</name>
<keyword evidence="1" id="KW-0472">Membrane</keyword>
<comment type="caution">
    <text evidence="3">The sequence shown here is derived from an EMBL/GenBank/DDBJ whole genome shotgun (WGS) entry which is preliminary data.</text>
</comment>
<feature type="non-terminal residue" evidence="3">
    <location>
        <position position="1"/>
    </location>
</feature>
<reference evidence="3" key="2">
    <citation type="journal article" date="2020" name="Nat. Commun.">
        <title>Large-scale genome sequencing of mycorrhizal fungi provides insights into the early evolution of symbiotic traits.</title>
        <authorList>
            <person name="Miyauchi S."/>
            <person name="Kiss E."/>
            <person name="Kuo A."/>
            <person name="Drula E."/>
            <person name="Kohler A."/>
            <person name="Sanchez-Garcia M."/>
            <person name="Morin E."/>
            <person name="Andreopoulos B."/>
            <person name="Barry K.W."/>
            <person name="Bonito G."/>
            <person name="Buee M."/>
            <person name="Carver A."/>
            <person name="Chen C."/>
            <person name="Cichocki N."/>
            <person name="Clum A."/>
            <person name="Culley D."/>
            <person name="Crous P.W."/>
            <person name="Fauchery L."/>
            <person name="Girlanda M."/>
            <person name="Hayes R.D."/>
            <person name="Keri Z."/>
            <person name="LaButti K."/>
            <person name="Lipzen A."/>
            <person name="Lombard V."/>
            <person name="Magnuson J."/>
            <person name="Maillard F."/>
            <person name="Murat C."/>
            <person name="Nolan M."/>
            <person name="Ohm R.A."/>
            <person name="Pangilinan J."/>
            <person name="Pereira M.F."/>
            <person name="Perotto S."/>
            <person name="Peter M."/>
            <person name="Pfister S."/>
            <person name="Riley R."/>
            <person name="Sitrit Y."/>
            <person name="Stielow J.B."/>
            <person name="Szollosi G."/>
            <person name="Zifcakova L."/>
            <person name="Stursova M."/>
            <person name="Spatafora J.W."/>
            <person name="Tedersoo L."/>
            <person name="Vaario L.M."/>
            <person name="Yamada A."/>
            <person name="Yan M."/>
            <person name="Wang P."/>
            <person name="Xu J."/>
            <person name="Bruns T."/>
            <person name="Baldrian P."/>
            <person name="Vilgalys R."/>
            <person name="Dunand C."/>
            <person name="Henrissat B."/>
            <person name="Grigoriev I.V."/>
            <person name="Hibbett D."/>
            <person name="Nagy L.G."/>
            <person name="Martin F.M."/>
        </authorList>
    </citation>
    <scope>NUCLEOTIDE SEQUENCE</scope>
    <source>
        <strain evidence="3">Prilba</strain>
    </source>
</reference>
<feature type="domain" description="DUF6535" evidence="2">
    <location>
        <begin position="1"/>
        <end position="90"/>
    </location>
</feature>
<keyword evidence="1" id="KW-1133">Transmembrane helix</keyword>
<keyword evidence="1" id="KW-0812">Transmembrane</keyword>
<dbReference type="InterPro" id="IPR045338">
    <property type="entry name" value="DUF6535"/>
</dbReference>
<feature type="transmembrane region" description="Helical" evidence="1">
    <location>
        <begin position="6"/>
        <end position="25"/>
    </location>
</feature>
<evidence type="ECO:0000256" key="1">
    <source>
        <dbReference type="SAM" id="Phobius"/>
    </source>
</evidence>
<reference evidence="3" key="1">
    <citation type="submission" date="2019-10" db="EMBL/GenBank/DDBJ databases">
        <authorList>
            <consortium name="DOE Joint Genome Institute"/>
            <person name="Kuo A."/>
            <person name="Miyauchi S."/>
            <person name="Kiss E."/>
            <person name="Drula E."/>
            <person name="Kohler A."/>
            <person name="Sanchez-Garcia M."/>
            <person name="Andreopoulos B."/>
            <person name="Barry K.W."/>
            <person name="Bonito G."/>
            <person name="Buee M."/>
            <person name="Carver A."/>
            <person name="Chen C."/>
            <person name="Cichocki N."/>
            <person name="Clum A."/>
            <person name="Culley D."/>
            <person name="Crous P.W."/>
            <person name="Fauchery L."/>
            <person name="Girlanda M."/>
            <person name="Hayes R."/>
            <person name="Keri Z."/>
            <person name="LaButti K."/>
            <person name="Lipzen A."/>
            <person name="Lombard V."/>
            <person name="Magnuson J."/>
            <person name="Maillard F."/>
            <person name="Morin E."/>
            <person name="Murat C."/>
            <person name="Nolan M."/>
            <person name="Ohm R."/>
            <person name="Pangilinan J."/>
            <person name="Pereira M."/>
            <person name="Perotto S."/>
            <person name="Peter M."/>
            <person name="Riley R."/>
            <person name="Sitrit Y."/>
            <person name="Stielow B."/>
            <person name="Szollosi G."/>
            <person name="Zifcakova L."/>
            <person name="Stursova M."/>
            <person name="Spatafora J.W."/>
            <person name="Tedersoo L."/>
            <person name="Vaario L.-M."/>
            <person name="Yamada A."/>
            <person name="Yan M."/>
            <person name="Wang P."/>
            <person name="Xu J."/>
            <person name="Bruns T."/>
            <person name="Baldrian P."/>
            <person name="Vilgalys R."/>
            <person name="Henrissat B."/>
            <person name="Grigoriev I.V."/>
            <person name="Hibbett D."/>
            <person name="Nagy L.G."/>
            <person name="Martin F.M."/>
        </authorList>
    </citation>
    <scope>NUCLEOTIDE SEQUENCE</scope>
    <source>
        <strain evidence="3">Prilba</strain>
    </source>
</reference>
<feature type="transmembrane region" description="Helical" evidence="1">
    <location>
        <begin position="72"/>
        <end position="92"/>
    </location>
</feature>
<gene>
    <name evidence="3" type="ORF">DFH94DRAFT_602362</name>
</gene>
<evidence type="ECO:0000259" key="2">
    <source>
        <dbReference type="Pfam" id="PF20153"/>
    </source>
</evidence>
<dbReference type="OrthoDB" id="3219854at2759"/>
<feature type="non-terminal residue" evidence="3">
    <location>
        <position position="94"/>
    </location>
</feature>